<dbReference type="AlphaFoldDB" id="A0A0B1SR07"/>
<feature type="region of interest" description="Disordered" evidence="1">
    <location>
        <begin position="1"/>
        <end position="28"/>
    </location>
</feature>
<dbReference type="EMBL" id="KN560795">
    <property type="protein sequence ID" value="KHJ86331.1"/>
    <property type="molecule type" value="Genomic_DNA"/>
</dbReference>
<feature type="compositionally biased region" description="Basic and acidic residues" evidence="1">
    <location>
        <begin position="11"/>
        <end position="23"/>
    </location>
</feature>
<evidence type="ECO:0000313" key="2">
    <source>
        <dbReference type="EMBL" id="KHJ86331.1"/>
    </source>
</evidence>
<keyword evidence="3" id="KW-1185">Reference proteome</keyword>
<evidence type="ECO:0000313" key="3">
    <source>
        <dbReference type="Proteomes" id="UP000053660"/>
    </source>
</evidence>
<dbReference type="OrthoDB" id="10069766at2759"/>
<name>A0A0B1SR07_OESDE</name>
<gene>
    <name evidence="2" type="ORF">OESDEN_13923</name>
</gene>
<sequence>MFGSLAKRLGKAAETKSGKDRRGTLKQIQLPTYELPDLEENLDEACDSPQERRHSVDTPLTNNPAAEALLLHTSSVSMEFHTIEPNPDLHQWWTDLFDR</sequence>
<dbReference type="Proteomes" id="UP000053660">
    <property type="component" value="Unassembled WGS sequence"/>
</dbReference>
<protein>
    <submittedName>
        <fullName evidence="2">Uncharacterized protein</fullName>
    </submittedName>
</protein>
<evidence type="ECO:0000256" key="1">
    <source>
        <dbReference type="SAM" id="MobiDB-lite"/>
    </source>
</evidence>
<organism evidence="2 3">
    <name type="scientific">Oesophagostomum dentatum</name>
    <name type="common">Nodular worm</name>
    <dbReference type="NCBI Taxonomy" id="61180"/>
    <lineage>
        <taxon>Eukaryota</taxon>
        <taxon>Metazoa</taxon>
        <taxon>Ecdysozoa</taxon>
        <taxon>Nematoda</taxon>
        <taxon>Chromadorea</taxon>
        <taxon>Rhabditida</taxon>
        <taxon>Rhabditina</taxon>
        <taxon>Rhabditomorpha</taxon>
        <taxon>Strongyloidea</taxon>
        <taxon>Strongylidae</taxon>
        <taxon>Oesophagostomum</taxon>
    </lineage>
</organism>
<accession>A0A0B1SR07</accession>
<reference evidence="2 3" key="1">
    <citation type="submission" date="2014-03" db="EMBL/GenBank/DDBJ databases">
        <title>Draft genome of the hookworm Oesophagostomum dentatum.</title>
        <authorList>
            <person name="Mitreva M."/>
        </authorList>
    </citation>
    <scope>NUCLEOTIDE SEQUENCE [LARGE SCALE GENOMIC DNA]</scope>
    <source>
        <strain evidence="2 3">OD-Hann</strain>
    </source>
</reference>
<proteinExistence type="predicted"/>